<sequence>MASHNHSGEFNSVNIYVIVTFKNKFEEHNKTIIVAYRFS</sequence>
<organism evidence="1 2">
    <name type="scientific">Pedobacter suwonensis</name>
    <dbReference type="NCBI Taxonomy" id="332999"/>
    <lineage>
        <taxon>Bacteria</taxon>
        <taxon>Pseudomonadati</taxon>
        <taxon>Bacteroidota</taxon>
        <taxon>Sphingobacteriia</taxon>
        <taxon>Sphingobacteriales</taxon>
        <taxon>Sphingobacteriaceae</taxon>
        <taxon>Pedobacter</taxon>
    </lineage>
</organism>
<reference evidence="2" key="1">
    <citation type="submission" date="2016-10" db="EMBL/GenBank/DDBJ databases">
        <authorList>
            <person name="Varghese N."/>
            <person name="Submissions S."/>
        </authorList>
    </citation>
    <scope>NUCLEOTIDE SEQUENCE [LARGE SCALE GENOMIC DNA]</scope>
    <source>
        <strain evidence="2">DSM 18130</strain>
    </source>
</reference>
<accession>A0A1I0T1S5</accession>
<keyword evidence="2" id="KW-1185">Reference proteome</keyword>
<protein>
    <submittedName>
        <fullName evidence="1">Uncharacterized protein</fullName>
    </submittedName>
</protein>
<dbReference type="STRING" id="332999.SAMN04488511_105118"/>
<dbReference type="EMBL" id="FOJM01000005">
    <property type="protein sequence ID" value="SFA45637.1"/>
    <property type="molecule type" value="Genomic_DNA"/>
</dbReference>
<name>A0A1I0T1S5_9SPHI</name>
<dbReference type="AlphaFoldDB" id="A0A1I0T1S5"/>
<proteinExistence type="predicted"/>
<dbReference type="Proteomes" id="UP000198836">
    <property type="component" value="Unassembled WGS sequence"/>
</dbReference>
<evidence type="ECO:0000313" key="1">
    <source>
        <dbReference type="EMBL" id="SFA45637.1"/>
    </source>
</evidence>
<gene>
    <name evidence="1" type="ORF">SAMN04488511_105118</name>
</gene>
<evidence type="ECO:0000313" key="2">
    <source>
        <dbReference type="Proteomes" id="UP000198836"/>
    </source>
</evidence>